<dbReference type="InterPro" id="IPR046341">
    <property type="entry name" value="SET_dom_sf"/>
</dbReference>
<dbReference type="SUPFAM" id="SSF82199">
    <property type="entry name" value="SET domain"/>
    <property type="match status" value="1"/>
</dbReference>
<feature type="chain" id="PRO_5043797603" evidence="2">
    <location>
        <begin position="26"/>
        <end position="1103"/>
    </location>
</feature>
<dbReference type="Pfam" id="PF00856">
    <property type="entry name" value="SET"/>
    <property type="match status" value="1"/>
</dbReference>
<dbReference type="GO" id="GO:0016279">
    <property type="term" value="F:protein-lysine N-methyltransferase activity"/>
    <property type="evidence" value="ECO:0007669"/>
    <property type="project" value="TreeGrafter"/>
</dbReference>
<dbReference type="PROSITE" id="PS50280">
    <property type="entry name" value="SET"/>
    <property type="match status" value="1"/>
</dbReference>
<organism evidence="4 5">
    <name type="scientific">Babesia caballi</name>
    <dbReference type="NCBI Taxonomy" id="5871"/>
    <lineage>
        <taxon>Eukaryota</taxon>
        <taxon>Sar</taxon>
        <taxon>Alveolata</taxon>
        <taxon>Apicomplexa</taxon>
        <taxon>Aconoidasida</taxon>
        <taxon>Piroplasmida</taxon>
        <taxon>Babesiidae</taxon>
        <taxon>Babesia</taxon>
    </lineage>
</organism>
<dbReference type="Proteomes" id="UP001497744">
    <property type="component" value="Unassembled WGS sequence"/>
</dbReference>
<evidence type="ECO:0000259" key="3">
    <source>
        <dbReference type="PROSITE" id="PS50280"/>
    </source>
</evidence>
<keyword evidence="2" id="KW-0732">Signal</keyword>
<dbReference type="AlphaFoldDB" id="A0AAV4LYD3"/>
<dbReference type="InterPro" id="IPR050600">
    <property type="entry name" value="SETD3_SETD6_MTase"/>
</dbReference>
<evidence type="ECO:0000313" key="5">
    <source>
        <dbReference type="Proteomes" id="UP001497744"/>
    </source>
</evidence>
<dbReference type="RefSeq" id="XP_067717242.1">
    <property type="nucleotide sequence ID" value="XM_067861141.1"/>
</dbReference>
<feature type="region of interest" description="Disordered" evidence="1">
    <location>
        <begin position="915"/>
        <end position="936"/>
    </location>
</feature>
<accession>A0AAV4LYD3</accession>
<dbReference type="PANTHER" id="PTHR13271">
    <property type="entry name" value="UNCHARACTERIZED PUTATIVE METHYLTRANSFERASE"/>
    <property type="match status" value="1"/>
</dbReference>
<evidence type="ECO:0000313" key="4">
    <source>
        <dbReference type="EMBL" id="GIX65173.1"/>
    </source>
</evidence>
<feature type="signal peptide" evidence="2">
    <location>
        <begin position="1"/>
        <end position="25"/>
    </location>
</feature>
<dbReference type="Gene3D" id="3.90.1410.10">
    <property type="entry name" value="set domain protein methyltransferase, domain 1"/>
    <property type="match status" value="1"/>
</dbReference>
<name>A0AAV4LYD3_BABCB</name>
<dbReference type="EMBL" id="BPLF01000004">
    <property type="protein sequence ID" value="GIX65173.1"/>
    <property type="molecule type" value="Genomic_DNA"/>
</dbReference>
<dbReference type="CDD" id="cd10527">
    <property type="entry name" value="SET_LSMT"/>
    <property type="match status" value="1"/>
</dbReference>
<dbReference type="InterPro" id="IPR001214">
    <property type="entry name" value="SET_dom"/>
</dbReference>
<comment type="caution">
    <text evidence="4">The sequence shown here is derived from an EMBL/GenBank/DDBJ whole genome shotgun (WGS) entry which is preliminary data.</text>
</comment>
<gene>
    <name evidence="4" type="ORF">BcabD6B2_46080</name>
</gene>
<dbReference type="PANTHER" id="PTHR13271:SF151">
    <property type="entry name" value="SET DOMAIN-CONTAINING PROTEIN 4"/>
    <property type="match status" value="1"/>
</dbReference>
<proteinExistence type="predicted"/>
<evidence type="ECO:0000256" key="1">
    <source>
        <dbReference type="SAM" id="MobiDB-lite"/>
    </source>
</evidence>
<protein>
    <submittedName>
        <fullName evidence="4">SET domain containing protein</fullName>
    </submittedName>
</protein>
<reference evidence="4 5" key="1">
    <citation type="submission" date="2021-06" db="EMBL/GenBank/DDBJ databases">
        <title>Genome sequence of Babesia caballi.</title>
        <authorList>
            <person name="Yamagishi J."/>
            <person name="Kidaka T."/>
            <person name="Ochi A."/>
        </authorList>
    </citation>
    <scope>NUCLEOTIDE SEQUENCE [LARGE SCALE GENOMIC DNA]</scope>
    <source>
        <strain evidence="4">USDA-D6B2</strain>
    </source>
</reference>
<sequence>MLCYSVATRFVLLLSLLLWNPRCRCLKYSASVVDGSKCRPIQCALTPNTFTFVWQQNNQKCDSIYPLGKRPLSAASRAADGTETLEPGTHNVQKLLSDFGLIEPSIMVNYVSRLKYNEKVILDTFAAAKQADEALTGNSFDNDGGQYFIRFDGDEGAERMLVASKAIHAGKEVANVPEHLCTHLSQIKRDLVSSYNSIKNKTHKSSSEAAFLKHVERLSGLSIGQFMKDATVSNEPGTFEGDTGTGYAVNDGHAENEFERRLTAFVASKRLQLLKTLIIADSMLSVGDAISVALGSKDFALAHVNQRERELLLLTLAVMSEYHMAVFSTVVRMLHDPTGAQVLSDADTVRLSWTQHLLTKNMEHLPLLMPASATKQIQESVVSHRLNQRRLAANDVLTAAADPLYVVQDRIEYLAKAHYKLEDTAPLQSGCGPLMSNRKIKAEKALEEMESELLDFETHAGQKKLSGLFQVGKEDMEYVLGGHDDALQEPDGDSVCLLGVFEDYLAGVLEPGRYRHVSHNSWLQAINSLVTQAVFTRLFATIVAHVVRVTTPGNVDVGAAYTEQSFLHNGAPGIAVSPVSDPPGGNHAKDTLGDEAYIVPMIDMVNHNAADPNCLIEIDASHTRGFKLRARRDIQPGEELTVNYGDLDHNVLFLDYGVVPPLDQTPGVLMEVEPALIKSAAESRDLRELLPRSFPAGLAPEKRELLKKLNMIEIPSDRGFLQFYNEPCFAGMPVEKYNEFAAKFLARRTAMDPSAHEEVDVEAIRQERSEFQAPTVSLFPYEDGEEQAPLKLVRVGADGVPDERLIPVLKICFCKTKKRLQWIAEQPSEYLATSINSPLDIEIFKMASFICCEYIKSRYRDTVMDDLRRVANPELFKIDCPLEAALAGALRREEPLRSAEVVVCARRAGRRPRAAVETRGQGALARDRGPSAHAGGGQLRARVVVDDLREGVPSAMVRRLHGGRLRPEGVPEQALQRLLLVRPLRGEGAEGGAGRRARVEVVGEAAAEEGRGGLPGSTRAYQEAALALQIVRAAEERAHQRHRVRHGRGLAASVDEGAAARRDGSVRGLEGTHRGESVISRRLAAPWFRSLRDATAARCALGG</sequence>
<feature type="domain" description="SET" evidence="3">
    <location>
        <begin position="402"/>
        <end position="645"/>
    </location>
</feature>
<dbReference type="GeneID" id="94196654"/>
<keyword evidence="5" id="KW-1185">Reference proteome</keyword>
<evidence type="ECO:0000256" key="2">
    <source>
        <dbReference type="SAM" id="SignalP"/>
    </source>
</evidence>